<dbReference type="SMART" id="SM00850">
    <property type="entry name" value="LytTR"/>
    <property type="match status" value="1"/>
</dbReference>
<dbReference type="GO" id="GO:0000156">
    <property type="term" value="F:phosphorelay response regulator activity"/>
    <property type="evidence" value="ECO:0007669"/>
    <property type="project" value="InterPro"/>
</dbReference>
<dbReference type="Pfam" id="PF00072">
    <property type="entry name" value="Response_reg"/>
    <property type="match status" value="1"/>
</dbReference>
<dbReference type="EMBL" id="BJYV01000001">
    <property type="protein sequence ID" value="GEO19809.1"/>
    <property type="molecule type" value="Genomic_DNA"/>
</dbReference>
<dbReference type="Proteomes" id="UP000321301">
    <property type="component" value="Unassembled WGS sequence"/>
</dbReference>
<feature type="modified residue" description="4-aspartylphosphate" evidence="1">
    <location>
        <position position="53"/>
    </location>
</feature>
<comment type="caution">
    <text evidence="4">The sequence shown here is derived from an EMBL/GenBank/DDBJ whole genome shotgun (WGS) entry which is preliminary data.</text>
</comment>
<dbReference type="GO" id="GO:0003677">
    <property type="term" value="F:DNA binding"/>
    <property type="evidence" value="ECO:0007669"/>
    <property type="project" value="UniProtKB-KW"/>
</dbReference>
<dbReference type="InterPro" id="IPR001789">
    <property type="entry name" value="Sig_transdc_resp-reg_receiver"/>
</dbReference>
<dbReference type="SUPFAM" id="SSF52172">
    <property type="entry name" value="CheY-like"/>
    <property type="match status" value="1"/>
</dbReference>
<dbReference type="PROSITE" id="PS50930">
    <property type="entry name" value="HTH_LYTTR"/>
    <property type="match status" value="1"/>
</dbReference>
<name>A0A512C6H2_9BACT</name>
<keyword evidence="1" id="KW-0597">Phosphoprotein</keyword>
<dbReference type="InterPro" id="IPR046947">
    <property type="entry name" value="LytR-like"/>
</dbReference>
<dbReference type="InterPro" id="IPR007492">
    <property type="entry name" value="LytTR_DNA-bd_dom"/>
</dbReference>
<dbReference type="SMART" id="SM00448">
    <property type="entry name" value="REC"/>
    <property type="match status" value="1"/>
</dbReference>
<dbReference type="PANTHER" id="PTHR37299:SF1">
    <property type="entry name" value="STAGE 0 SPORULATION PROTEIN A HOMOLOG"/>
    <property type="match status" value="1"/>
</dbReference>
<dbReference type="AlphaFoldDB" id="A0A512C6H2"/>
<evidence type="ECO:0000259" key="2">
    <source>
        <dbReference type="PROSITE" id="PS50110"/>
    </source>
</evidence>
<feature type="domain" description="HTH LytTR-type" evidence="3">
    <location>
        <begin position="145"/>
        <end position="235"/>
    </location>
</feature>
<evidence type="ECO:0000313" key="4">
    <source>
        <dbReference type="EMBL" id="GEO19809.1"/>
    </source>
</evidence>
<keyword evidence="4" id="KW-0238">DNA-binding</keyword>
<dbReference type="PROSITE" id="PS50110">
    <property type="entry name" value="RESPONSE_REGULATORY"/>
    <property type="match status" value="1"/>
</dbReference>
<evidence type="ECO:0000256" key="1">
    <source>
        <dbReference type="PROSITE-ProRule" id="PRU00169"/>
    </source>
</evidence>
<dbReference type="RefSeq" id="WP_020890897.1">
    <property type="nucleotide sequence ID" value="NZ_BJYV01000001.1"/>
</dbReference>
<gene>
    <name evidence="4" type="ORF">CQA01_03430</name>
</gene>
<proteinExistence type="predicted"/>
<organism evidence="4 5">
    <name type="scientific">Cyclobacterium qasimii</name>
    <dbReference type="NCBI Taxonomy" id="1350429"/>
    <lineage>
        <taxon>Bacteria</taxon>
        <taxon>Pseudomonadati</taxon>
        <taxon>Bacteroidota</taxon>
        <taxon>Cytophagia</taxon>
        <taxon>Cytophagales</taxon>
        <taxon>Cyclobacteriaceae</taxon>
        <taxon>Cyclobacterium</taxon>
    </lineage>
</organism>
<reference evidence="4 5" key="1">
    <citation type="submission" date="2019-07" db="EMBL/GenBank/DDBJ databases">
        <title>Whole genome shotgun sequence of Cyclobacterium qasimii NBRC 106168.</title>
        <authorList>
            <person name="Hosoyama A."/>
            <person name="Uohara A."/>
            <person name="Ohji S."/>
            <person name="Ichikawa N."/>
        </authorList>
    </citation>
    <scope>NUCLEOTIDE SEQUENCE [LARGE SCALE GENOMIC DNA]</scope>
    <source>
        <strain evidence="4 5">NBRC 106168</strain>
    </source>
</reference>
<dbReference type="Gene3D" id="2.40.50.1020">
    <property type="entry name" value="LytTr DNA-binding domain"/>
    <property type="match status" value="1"/>
</dbReference>
<feature type="domain" description="Response regulatory" evidence="2">
    <location>
        <begin position="2"/>
        <end position="113"/>
    </location>
</feature>
<sequence>MNCIIIEDQPPAQRILKKYIDDLGTLKLKGTFSDPILAMEFLNSNAIDLIFLDIHLPRLTGLDLLKSLSIKPHIILTTAYSEYALESYDLDVVDYLLKPFSFLRFVKAVSKVPGPKEVNPAERVSFKANSNHKKEHFIKLGYDHVRISFEDIMYIRADGDYCDIILSDKKYISSEPMKKWLELLDGQQFIRIHKSFMVNIARIEKVSGNLITLINGEQLPIGRAFKEGFSERFLK</sequence>
<evidence type="ECO:0000313" key="5">
    <source>
        <dbReference type="Proteomes" id="UP000321301"/>
    </source>
</evidence>
<accession>A0A512C6H2</accession>
<dbReference type="PANTHER" id="PTHR37299">
    <property type="entry name" value="TRANSCRIPTIONAL REGULATOR-RELATED"/>
    <property type="match status" value="1"/>
</dbReference>
<dbReference type="Gene3D" id="3.40.50.2300">
    <property type="match status" value="1"/>
</dbReference>
<evidence type="ECO:0000259" key="3">
    <source>
        <dbReference type="PROSITE" id="PS50930"/>
    </source>
</evidence>
<dbReference type="InterPro" id="IPR011006">
    <property type="entry name" value="CheY-like_superfamily"/>
</dbReference>
<protein>
    <submittedName>
        <fullName evidence="4">DNA-binding response regulator</fullName>
    </submittedName>
</protein>
<dbReference type="Pfam" id="PF04397">
    <property type="entry name" value="LytTR"/>
    <property type="match status" value="1"/>
</dbReference>
<keyword evidence="5" id="KW-1185">Reference proteome</keyword>